<dbReference type="InterPro" id="IPR002477">
    <property type="entry name" value="Peptidoglycan-bd-like"/>
</dbReference>
<dbReference type="SUPFAM" id="SSF47090">
    <property type="entry name" value="PGBD-like"/>
    <property type="match status" value="1"/>
</dbReference>
<name>A0A1I1L4Z4_9ACTN</name>
<evidence type="ECO:0000256" key="1">
    <source>
        <dbReference type="SAM" id="SignalP"/>
    </source>
</evidence>
<gene>
    <name evidence="3" type="ORF">SAMN05421773_10553</name>
</gene>
<dbReference type="RefSeq" id="WP_175541374.1">
    <property type="nucleotide sequence ID" value="NZ_FOLM01000005.1"/>
</dbReference>
<dbReference type="AlphaFoldDB" id="A0A1I1L4Z4"/>
<reference evidence="3 4" key="1">
    <citation type="submission" date="2016-10" db="EMBL/GenBank/DDBJ databases">
        <authorList>
            <person name="de Groot N.N."/>
        </authorList>
    </citation>
    <scope>NUCLEOTIDE SEQUENCE [LARGE SCALE GENOMIC DNA]</scope>
    <source>
        <strain evidence="3 4">CGMCC 4.5739</strain>
    </source>
</reference>
<dbReference type="Gene3D" id="1.10.101.10">
    <property type="entry name" value="PGBD-like superfamily/PGBD"/>
    <property type="match status" value="1"/>
</dbReference>
<keyword evidence="1" id="KW-0732">Signal</keyword>
<dbReference type="Proteomes" id="UP000199207">
    <property type="component" value="Unassembled WGS sequence"/>
</dbReference>
<evidence type="ECO:0000259" key="2">
    <source>
        <dbReference type="Pfam" id="PF01471"/>
    </source>
</evidence>
<dbReference type="InterPro" id="IPR036365">
    <property type="entry name" value="PGBD-like_sf"/>
</dbReference>
<accession>A0A1I1L4Z4</accession>
<organism evidence="3 4">
    <name type="scientific">Streptomyces aidingensis</name>
    <dbReference type="NCBI Taxonomy" id="910347"/>
    <lineage>
        <taxon>Bacteria</taxon>
        <taxon>Bacillati</taxon>
        <taxon>Actinomycetota</taxon>
        <taxon>Actinomycetes</taxon>
        <taxon>Kitasatosporales</taxon>
        <taxon>Streptomycetaceae</taxon>
        <taxon>Streptomyces</taxon>
    </lineage>
</organism>
<feature type="chain" id="PRO_5011755795" evidence="1">
    <location>
        <begin position="30"/>
        <end position="145"/>
    </location>
</feature>
<protein>
    <submittedName>
        <fullName evidence="3">Putative peptidoglycan binding domain-containing protein</fullName>
    </submittedName>
</protein>
<dbReference type="EMBL" id="FOLM01000005">
    <property type="protein sequence ID" value="SFC68061.1"/>
    <property type="molecule type" value="Genomic_DNA"/>
</dbReference>
<proteinExistence type="predicted"/>
<dbReference type="STRING" id="910347.SAMN05421773_10553"/>
<dbReference type="InterPro" id="IPR036366">
    <property type="entry name" value="PGBDSf"/>
</dbReference>
<evidence type="ECO:0000313" key="3">
    <source>
        <dbReference type="EMBL" id="SFC68061.1"/>
    </source>
</evidence>
<sequence>MLLRNIAASVCTAVLAAAGVAVTASTAEAASYPTCNAAKKKYISDTRYVVQPFYERTGSRNCVMGYGAQSAGVVRLQFALNDCYSAISIEEDGIYGRNTRDAVRYAQERGGAGVDGVYGPETRKAMYWGIYEDGRGFRGCGRPKV</sequence>
<keyword evidence="4" id="KW-1185">Reference proteome</keyword>
<feature type="domain" description="Peptidoglycan binding-like" evidence="2">
    <location>
        <begin position="70"/>
        <end position="126"/>
    </location>
</feature>
<dbReference type="Pfam" id="PF01471">
    <property type="entry name" value="PG_binding_1"/>
    <property type="match status" value="1"/>
</dbReference>
<feature type="signal peptide" evidence="1">
    <location>
        <begin position="1"/>
        <end position="29"/>
    </location>
</feature>
<evidence type="ECO:0000313" key="4">
    <source>
        <dbReference type="Proteomes" id="UP000199207"/>
    </source>
</evidence>